<feature type="transmembrane region" description="Helical" evidence="1">
    <location>
        <begin position="57"/>
        <end position="79"/>
    </location>
</feature>
<proteinExistence type="predicted"/>
<dbReference type="RefSeq" id="WP_295656742.1">
    <property type="nucleotide sequence ID" value="NZ_CADCUP010000039.1"/>
</dbReference>
<feature type="transmembrane region" description="Helical" evidence="1">
    <location>
        <begin position="138"/>
        <end position="163"/>
    </location>
</feature>
<evidence type="ECO:0008006" key="3">
    <source>
        <dbReference type="Google" id="ProtNLM"/>
    </source>
</evidence>
<feature type="transmembrane region" description="Helical" evidence="1">
    <location>
        <begin position="170"/>
        <end position="188"/>
    </location>
</feature>
<dbReference type="AlphaFoldDB" id="A0A6J4N2U6"/>
<keyword evidence="1" id="KW-0812">Transmembrane</keyword>
<sequence>MLKHDIVARRPRIAAALVVTAAVANAAESIGMRMLLPPQPEDHAEALALVAAHRPTYAALTVVGTLAVPLLAAAFWVLTGLAREHTPRLALTARGLLLAGMWGFLGMHVVNLAQVPFSADGTREAGATAIAAIQSSPVFLVLFLLPFLLGCALGLLLLAIALLRSPVARWIPLALLAFLVVDFGLRNAGPVDAHWLFVAASVGAAREILRQPSTVALAVESSPRVVTVA</sequence>
<dbReference type="EMBL" id="CADCUP010000039">
    <property type="protein sequence ID" value="CAA9376528.1"/>
    <property type="molecule type" value="Genomic_DNA"/>
</dbReference>
<reference evidence="2" key="1">
    <citation type="submission" date="2020-02" db="EMBL/GenBank/DDBJ databases">
        <authorList>
            <person name="Meier V. D."/>
        </authorList>
    </citation>
    <scope>NUCLEOTIDE SEQUENCE</scope>
    <source>
        <strain evidence="2">AVDCRST_MAG06</strain>
    </source>
</reference>
<accession>A0A6J4N2U6</accession>
<evidence type="ECO:0000313" key="2">
    <source>
        <dbReference type="EMBL" id="CAA9376528.1"/>
    </source>
</evidence>
<keyword evidence="1" id="KW-1133">Transmembrane helix</keyword>
<organism evidence="2">
    <name type="scientific">uncultured Nocardioides sp</name>
    <dbReference type="NCBI Taxonomy" id="198441"/>
    <lineage>
        <taxon>Bacteria</taxon>
        <taxon>Bacillati</taxon>
        <taxon>Actinomycetota</taxon>
        <taxon>Actinomycetes</taxon>
        <taxon>Propionibacteriales</taxon>
        <taxon>Nocardioidaceae</taxon>
        <taxon>Nocardioides</taxon>
        <taxon>environmental samples</taxon>
    </lineage>
</organism>
<protein>
    <recommendedName>
        <fullName evidence="3">DUF4386 family protein</fullName>
    </recommendedName>
</protein>
<feature type="transmembrane region" description="Helical" evidence="1">
    <location>
        <begin position="91"/>
        <end position="110"/>
    </location>
</feature>
<keyword evidence="1" id="KW-0472">Membrane</keyword>
<name>A0A6J4N2U6_9ACTN</name>
<gene>
    <name evidence="2" type="ORF">AVDCRST_MAG06-559</name>
</gene>
<evidence type="ECO:0000256" key="1">
    <source>
        <dbReference type="SAM" id="Phobius"/>
    </source>
</evidence>